<evidence type="ECO:0000256" key="1">
    <source>
        <dbReference type="ARBA" id="ARBA00022723"/>
    </source>
</evidence>
<dbReference type="PANTHER" id="PTHR31973">
    <property type="entry name" value="POLYPROTEIN, PUTATIVE-RELATED"/>
    <property type="match status" value="1"/>
</dbReference>
<organism evidence="6 7">
    <name type="scientific">Phytophthora infestans</name>
    <name type="common">Potato late blight agent</name>
    <name type="synonym">Botrytis infestans</name>
    <dbReference type="NCBI Taxonomy" id="4787"/>
    <lineage>
        <taxon>Eukaryota</taxon>
        <taxon>Sar</taxon>
        <taxon>Stramenopiles</taxon>
        <taxon>Oomycota</taxon>
        <taxon>Peronosporomycetes</taxon>
        <taxon>Peronosporales</taxon>
        <taxon>Peronosporaceae</taxon>
        <taxon>Phytophthora</taxon>
    </lineage>
</organism>
<evidence type="ECO:0000256" key="4">
    <source>
        <dbReference type="PROSITE-ProRule" id="PRU00325"/>
    </source>
</evidence>
<keyword evidence="2 4" id="KW-0863">Zinc-finger</keyword>
<dbReference type="Pfam" id="PF04434">
    <property type="entry name" value="SWIM"/>
    <property type="match status" value="1"/>
</dbReference>
<evidence type="ECO:0000259" key="5">
    <source>
        <dbReference type="PROSITE" id="PS50966"/>
    </source>
</evidence>
<feature type="domain" description="SWIM-type" evidence="5">
    <location>
        <begin position="515"/>
        <end position="547"/>
    </location>
</feature>
<feature type="non-terminal residue" evidence="6">
    <location>
        <position position="1"/>
    </location>
</feature>
<dbReference type="PANTHER" id="PTHR31973:SF187">
    <property type="entry name" value="MUTATOR TRANSPOSASE MUDRA PROTEIN"/>
    <property type="match status" value="1"/>
</dbReference>
<dbReference type="GO" id="GO:0008270">
    <property type="term" value="F:zinc ion binding"/>
    <property type="evidence" value="ECO:0007669"/>
    <property type="project" value="UniProtKB-KW"/>
</dbReference>
<sequence length="574" mass="65547">CVELEDVSILRNLGLLRSDLNVGLERNDLETYGSVVDRGINLAPESFGTKAVLLQRCREFASKAGFSIRVATNSFRKMKKEGNARYECKVLNGQQQLTPGTTPSCPFFITVYGIRDEWKVTKMCIAHDHYRHVGFQGDSFVEGDLATSGLRQHNRDMSFATIRGIVEREMLPAYSDDWASVKGKAILEFLLSKNIESNRQTASRIKRQLTDVLQGNMEESYQKLESYLSVVATENPGSHYGFEKHSNGVFKRASCLKALQTCRRIIGLDGTHLKKEMNKRGVFLLATAKDLNGHLIVFGLGLVDQEDGLNWRCTCKKPSVDLVESPGNLHFYRTDRRMARSECEKDYDFYSSKLADTRPQAAEYLRKIMKEHWVTYAFSETYEQPTYDEVTSNLSESANQWLGNACRSAYPMNAFEQYFVKVVELFASRRKETTRLIKNVGELQHSNTDGACAKDGETDASSSISYDQLAPFHKDNLKKMLAVSKSLKILPCLSGQYMVRFTDVSQRLDHVHLWRTVNLVEKECTCRRWQDTKFSCIHALKAAVYHGMHITELFDWDNHTSVTYRSTYFHQFVP</sequence>
<protein>
    <recommendedName>
        <fullName evidence="5">SWIM-type domain-containing protein</fullName>
    </recommendedName>
</protein>
<dbReference type="AlphaFoldDB" id="A0A8S9UBY1"/>
<keyword evidence="3" id="KW-0862">Zinc</keyword>
<comment type="caution">
    <text evidence="6">The sequence shown here is derived from an EMBL/GenBank/DDBJ whole genome shotgun (WGS) entry which is preliminary data.</text>
</comment>
<gene>
    <name evidence="6" type="ORF">GN958_ATG13968</name>
</gene>
<proteinExistence type="predicted"/>
<feature type="non-terminal residue" evidence="6">
    <location>
        <position position="574"/>
    </location>
</feature>
<evidence type="ECO:0000256" key="2">
    <source>
        <dbReference type="ARBA" id="ARBA00022771"/>
    </source>
</evidence>
<keyword evidence="1" id="KW-0479">Metal-binding</keyword>
<dbReference type="SMART" id="SM00575">
    <property type="entry name" value="ZnF_PMZ"/>
    <property type="match status" value="1"/>
</dbReference>
<accession>A0A8S9UBY1</accession>
<dbReference type="InterPro" id="IPR006564">
    <property type="entry name" value="Znf_PMZ"/>
</dbReference>
<evidence type="ECO:0000256" key="3">
    <source>
        <dbReference type="ARBA" id="ARBA00022833"/>
    </source>
</evidence>
<dbReference type="Proteomes" id="UP000704712">
    <property type="component" value="Unassembled WGS sequence"/>
</dbReference>
<dbReference type="PROSITE" id="PS50966">
    <property type="entry name" value="ZF_SWIM"/>
    <property type="match status" value="1"/>
</dbReference>
<dbReference type="EMBL" id="JAACNO010001896">
    <property type="protein sequence ID" value="KAF4136809.1"/>
    <property type="molecule type" value="Genomic_DNA"/>
</dbReference>
<evidence type="ECO:0000313" key="6">
    <source>
        <dbReference type="EMBL" id="KAF4136809.1"/>
    </source>
</evidence>
<reference evidence="6" key="1">
    <citation type="submission" date="2020-03" db="EMBL/GenBank/DDBJ databases">
        <title>Hybrid Assembly of Korean Phytophthora infestans isolates.</title>
        <authorList>
            <person name="Prokchorchik M."/>
            <person name="Lee Y."/>
            <person name="Seo J."/>
            <person name="Cho J.-H."/>
            <person name="Park Y.-E."/>
            <person name="Jang D.-C."/>
            <person name="Im J.-S."/>
            <person name="Choi J.-G."/>
            <person name="Park H.-J."/>
            <person name="Lee G.-B."/>
            <person name="Lee Y.-G."/>
            <person name="Hong S.-Y."/>
            <person name="Cho K."/>
            <person name="Sohn K.H."/>
        </authorList>
    </citation>
    <scope>NUCLEOTIDE SEQUENCE</scope>
    <source>
        <strain evidence="6">KR_2_A2</strain>
    </source>
</reference>
<dbReference type="InterPro" id="IPR007527">
    <property type="entry name" value="Znf_SWIM"/>
</dbReference>
<name>A0A8S9UBY1_PHYIN</name>
<evidence type="ECO:0000313" key="7">
    <source>
        <dbReference type="Proteomes" id="UP000704712"/>
    </source>
</evidence>